<feature type="region of interest" description="Disordered" evidence="1">
    <location>
        <begin position="156"/>
        <end position="177"/>
    </location>
</feature>
<dbReference type="InterPro" id="IPR055766">
    <property type="entry name" value="DUF7342"/>
</dbReference>
<evidence type="ECO:0008006" key="4">
    <source>
        <dbReference type="Google" id="ProtNLM"/>
    </source>
</evidence>
<organism evidence="2 3">
    <name type="scientific">Halogranum amylolyticum</name>
    <dbReference type="NCBI Taxonomy" id="660520"/>
    <lineage>
        <taxon>Archaea</taxon>
        <taxon>Methanobacteriati</taxon>
        <taxon>Methanobacteriota</taxon>
        <taxon>Stenosarchaea group</taxon>
        <taxon>Halobacteria</taxon>
        <taxon>Halobacteriales</taxon>
        <taxon>Haloferacaceae</taxon>
    </lineage>
</organism>
<protein>
    <recommendedName>
        <fullName evidence="4">Sugar-specific transcriptional regulator TrmB</fullName>
    </recommendedName>
</protein>
<dbReference type="EMBL" id="FODV01000017">
    <property type="protein sequence ID" value="SEP15441.1"/>
    <property type="molecule type" value="Genomic_DNA"/>
</dbReference>
<name>A0A1H8VJ90_9EURY</name>
<proteinExistence type="predicted"/>
<dbReference type="RefSeq" id="WP_089827180.1">
    <property type="nucleotide sequence ID" value="NZ_FODV01000017.1"/>
</dbReference>
<dbReference type="OrthoDB" id="240032at2157"/>
<evidence type="ECO:0000256" key="1">
    <source>
        <dbReference type="SAM" id="MobiDB-lite"/>
    </source>
</evidence>
<dbReference type="Proteomes" id="UP000199126">
    <property type="component" value="Unassembled WGS sequence"/>
</dbReference>
<dbReference type="InterPro" id="IPR036388">
    <property type="entry name" value="WH-like_DNA-bd_sf"/>
</dbReference>
<dbReference type="SUPFAM" id="SSF46785">
    <property type="entry name" value="Winged helix' DNA-binding domain"/>
    <property type="match status" value="1"/>
</dbReference>
<dbReference type="AlphaFoldDB" id="A0A1H8VJ90"/>
<sequence length="177" mass="20020">MSNSESPGGPPPFDDAFRGDDVEQRIYGTILQTREPTTASAIAKRAECDPKTARKYLGWFTDLGIVTRHEGHPATYERNNAYFEWRRINQLASEHSVEDLQQRVQELTARISGYEERYDASTPAAVDAVAVTDASDDQTIDEVYSDLGEWATAREERQRYERARQQRADTDGEQVSG</sequence>
<evidence type="ECO:0000313" key="3">
    <source>
        <dbReference type="Proteomes" id="UP000199126"/>
    </source>
</evidence>
<evidence type="ECO:0000313" key="2">
    <source>
        <dbReference type="EMBL" id="SEP15441.1"/>
    </source>
</evidence>
<gene>
    <name evidence="2" type="ORF">SAMN04487948_11730</name>
</gene>
<feature type="compositionally biased region" description="Basic and acidic residues" evidence="1">
    <location>
        <begin position="156"/>
        <end position="170"/>
    </location>
</feature>
<reference evidence="3" key="1">
    <citation type="submission" date="2016-10" db="EMBL/GenBank/DDBJ databases">
        <authorList>
            <person name="Varghese N."/>
            <person name="Submissions S."/>
        </authorList>
    </citation>
    <scope>NUCLEOTIDE SEQUENCE [LARGE SCALE GENOMIC DNA]</scope>
    <source>
        <strain evidence="3">CGMCC 1.10121</strain>
    </source>
</reference>
<dbReference type="Pfam" id="PF24033">
    <property type="entry name" value="DUF7342"/>
    <property type="match status" value="1"/>
</dbReference>
<dbReference type="InterPro" id="IPR036390">
    <property type="entry name" value="WH_DNA-bd_sf"/>
</dbReference>
<accession>A0A1H8VJ90</accession>
<keyword evidence="3" id="KW-1185">Reference proteome</keyword>
<dbReference type="Gene3D" id="1.10.10.10">
    <property type="entry name" value="Winged helix-like DNA-binding domain superfamily/Winged helix DNA-binding domain"/>
    <property type="match status" value="1"/>
</dbReference>